<organism evidence="1">
    <name type="scientific">Cyanobacterium aponinum AL20115</name>
    <dbReference type="NCBI Taxonomy" id="3090662"/>
    <lineage>
        <taxon>Bacteria</taxon>
        <taxon>Bacillati</taxon>
        <taxon>Cyanobacteriota</taxon>
        <taxon>Cyanophyceae</taxon>
        <taxon>Oscillatoriophycideae</taxon>
        <taxon>Chroococcales</taxon>
        <taxon>Geminocystaceae</taxon>
        <taxon>Cyanobacterium</taxon>
    </lineage>
</organism>
<evidence type="ECO:0000313" key="1">
    <source>
        <dbReference type="EMBL" id="WPF88694.1"/>
    </source>
</evidence>
<dbReference type="AlphaFoldDB" id="A0AAF0ZCY9"/>
<accession>A0AAF0ZCY9</accession>
<protein>
    <submittedName>
        <fullName evidence="1">Uncharacterized protein</fullName>
    </submittedName>
</protein>
<dbReference type="RefSeq" id="WP_015221235.1">
    <property type="nucleotide sequence ID" value="NZ_CP138348.1"/>
</dbReference>
<reference evidence="1" key="1">
    <citation type="submission" date="2023-11" db="EMBL/GenBank/DDBJ databases">
        <title>Genome sequence of Cyanobacterium aponinum BCRC AL20115.</title>
        <authorList>
            <person name="Chang H.-Y."/>
            <person name="Lin K.-M."/>
            <person name="Hsueh H.-T."/>
            <person name="Chu H.-A."/>
            <person name="Kuo C.-H."/>
        </authorList>
    </citation>
    <scope>NUCLEOTIDE SEQUENCE</scope>
    <source>
        <strain evidence="1">AL20115</strain>
    </source>
</reference>
<dbReference type="EMBL" id="CP138348">
    <property type="protein sequence ID" value="WPF88694.1"/>
    <property type="molecule type" value="Genomic_DNA"/>
</dbReference>
<name>A0AAF0ZCY9_9CHRO</name>
<gene>
    <name evidence="1" type="ORF">SAY89_18200</name>
</gene>
<proteinExistence type="predicted"/>
<sequence>MSLKYLLDTNIISEAKRPLPNQNVIKNLSLYSQEIATAMSLMDLDLKHDEFIHTIKFLSCT</sequence>